<gene>
    <name evidence="1" type="ORF">ACFPYI_01790</name>
</gene>
<name>A0ABD5RI83_9EURY</name>
<dbReference type="RefSeq" id="WP_247418684.1">
    <property type="nucleotide sequence ID" value="NZ_JALLGW010000002.1"/>
</dbReference>
<proteinExistence type="predicted"/>
<sequence length="113" mass="12141">MNATIHSDENPVASLRIPSLGVAKEAATQGVRARVEYRSRRTGTLQDVEGEIVAIHASSTAWKGQYSLDVATDDGRTIIVHAGLREVHSATDQCMTRLGRLTVIEPAASEGEN</sequence>
<evidence type="ECO:0000313" key="1">
    <source>
        <dbReference type="EMBL" id="MFC5970052.1"/>
    </source>
</evidence>
<protein>
    <submittedName>
        <fullName evidence="1">Uncharacterized protein</fullName>
    </submittedName>
</protein>
<dbReference type="AlphaFoldDB" id="A0ABD5RI83"/>
<dbReference type="EMBL" id="JBHSQH010000001">
    <property type="protein sequence ID" value="MFC5970052.1"/>
    <property type="molecule type" value="Genomic_DNA"/>
</dbReference>
<reference evidence="1 2" key="1">
    <citation type="journal article" date="2019" name="Int. J. Syst. Evol. Microbiol.">
        <title>The Global Catalogue of Microorganisms (GCM) 10K type strain sequencing project: providing services to taxonomists for standard genome sequencing and annotation.</title>
        <authorList>
            <consortium name="The Broad Institute Genomics Platform"/>
            <consortium name="The Broad Institute Genome Sequencing Center for Infectious Disease"/>
            <person name="Wu L."/>
            <person name="Ma J."/>
        </authorList>
    </citation>
    <scope>NUCLEOTIDE SEQUENCE [LARGE SCALE GENOMIC DNA]</scope>
    <source>
        <strain evidence="1 2">CGMCC 1.12543</strain>
    </source>
</reference>
<accession>A0ABD5RI83</accession>
<dbReference type="Proteomes" id="UP001596099">
    <property type="component" value="Unassembled WGS sequence"/>
</dbReference>
<comment type="caution">
    <text evidence="1">The sequence shown here is derived from an EMBL/GenBank/DDBJ whole genome shotgun (WGS) entry which is preliminary data.</text>
</comment>
<evidence type="ECO:0000313" key="2">
    <source>
        <dbReference type="Proteomes" id="UP001596099"/>
    </source>
</evidence>
<keyword evidence="2" id="KW-1185">Reference proteome</keyword>
<organism evidence="1 2">
    <name type="scientific">Halomarina salina</name>
    <dbReference type="NCBI Taxonomy" id="1872699"/>
    <lineage>
        <taxon>Archaea</taxon>
        <taxon>Methanobacteriati</taxon>
        <taxon>Methanobacteriota</taxon>
        <taxon>Stenosarchaea group</taxon>
        <taxon>Halobacteria</taxon>
        <taxon>Halobacteriales</taxon>
        <taxon>Natronomonadaceae</taxon>
        <taxon>Halomarina</taxon>
    </lineage>
</organism>